<dbReference type="RefSeq" id="WP_205959990.1">
    <property type="nucleotide sequence ID" value="NZ_JABANE010000095.1"/>
</dbReference>
<gene>
    <name evidence="1" type="ORF">HHU12_25505</name>
</gene>
<reference evidence="1 2" key="1">
    <citation type="submission" date="2020-04" db="EMBL/GenBank/DDBJ databases">
        <title>Flammeovirga sp. SR4, a novel species isolated from seawater.</title>
        <authorList>
            <person name="Wang X."/>
        </authorList>
    </citation>
    <scope>NUCLEOTIDE SEQUENCE [LARGE SCALE GENOMIC DNA]</scope>
    <source>
        <strain evidence="1 2">ATCC 23126</strain>
    </source>
</reference>
<accession>A0A7X9RZ32</accession>
<keyword evidence="2" id="KW-1185">Reference proteome</keyword>
<dbReference type="EMBL" id="JABANE010000095">
    <property type="protein sequence ID" value="NME71348.1"/>
    <property type="molecule type" value="Genomic_DNA"/>
</dbReference>
<proteinExistence type="predicted"/>
<evidence type="ECO:0000313" key="2">
    <source>
        <dbReference type="Proteomes" id="UP000576082"/>
    </source>
</evidence>
<comment type="caution">
    <text evidence="1">The sequence shown here is derived from an EMBL/GenBank/DDBJ whole genome shotgun (WGS) entry which is preliminary data.</text>
</comment>
<evidence type="ECO:0000313" key="1">
    <source>
        <dbReference type="EMBL" id="NME71348.1"/>
    </source>
</evidence>
<name>A0A7X9RZ32_9BACT</name>
<dbReference type="AlphaFoldDB" id="A0A7X9RZ32"/>
<protein>
    <submittedName>
        <fullName evidence="1">Uncharacterized protein</fullName>
    </submittedName>
</protein>
<sequence>MLAAGCSSLDKEAIEKEILTLDSIGKREKYLMKVLEDDQKVRNPMVFHDIVTKFGTDSPEYQDLAEQLMEVDKVNQFKIDFYISQYGFPSPKYFSIMAINSPFFVYQHIRDIDKRNGKFPLLYKAYKNGSLSIDLMSSYLGRTYFLKCGKNLVIENPYTPEQELEQLIKALGLNK</sequence>
<organism evidence="1 2">
    <name type="scientific">Flammeovirga aprica JL-4</name>
    <dbReference type="NCBI Taxonomy" id="694437"/>
    <lineage>
        <taxon>Bacteria</taxon>
        <taxon>Pseudomonadati</taxon>
        <taxon>Bacteroidota</taxon>
        <taxon>Cytophagia</taxon>
        <taxon>Cytophagales</taxon>
        <taxon>Flammeovirgaceae</taxon>
        <taxon>Flammeovirga</taxon>
    </lineage>
</organism>
<dbReference type="Proteomes" id="UP000576082">
    <property type="component" value="Unassembled WGS sequence"/>
</dbReference>